<organism evidence="1 2">
    <name type="scientific">Smallanthus sonchifolius</name>
    <dbReference type="NCBI Taxonomy" id="185202"/>
    <lineage>
        <taxon>Eukaryota</taxon>
        <taxon>Viridiplantae</taxon>
        <taxon>Streptophyta</taxon>
        <taxon>Embryophyta</taxon>
        <taxon>Tracheophyta</taxon>
        <taxon>Spermatophyta</taxon>
        <taxon>Magnoliopsida</taxon>
        <taxon>eudicotyledons</taxon>
        <taxon>Gunneridae</taxon>
        <taxon>Pentapetalae</taxon>
        <taxon>asterids</taxon>
        <taxon>campanulids</taxon>
        <taxon>Asterales</taxon>
        <taxon>Asteraceae</taxon>
        <taxon>Asteroideae</taxon>
        <taxon>Heliantheae alliance</taxon>
        <taxon>Millerieae</taxon>
        <taxon>Smallanthus</taxon>
    </lineage>
</organism>
<evidence type="ECO:0000313" key="2">
    <source>
        <dbReference type="Proteomes" id="UP001056120"/>
    </source>
</evidence>
<accession>A0ACB9DAV2</accession>
<name>A0ACB9DAV2_9ASTR</name>
<protein>
    <submittedName>
        <fullName evidence="1">Uncharacterized protein</fullName>
    </submittedName>
</protein>
<comment type="caution">
    <text evidence="1">The sequence shown here is derived from an EMBL/GenBank/DDBJ whole genome shotgun (WGS) entry which is preliminary data.</text>
</comment>
<dbReference type="Proteomes" id="UP001056120">
    <property type="component" value="Linkage Group LG19"/>
</dbReference>
<keyword evidence="2" id="KW-1185">Reference proteome</keyword>
<dbReference type="EMBL" id="CM042036">
    <property type="protein sequence ID" value="KAI3743670.1"/>
    <property type="molecule type" value="Genomic_DNA"/>
</dbReference>
<proteinExistence type="predicted"/>
<sequence>MVGIWSDERFLNSVGGNFGWLVLLSFLRGGFYLALSEIKGEGDGTPCTRTTSFLRGMSFGCWCPKYRLRRGEFSGLCRGGDRQFMGGGLDSVLLLRMGWGRVGTLGTLGTTLKRVRKVCKRPSMSFNCYQSWAGKDIWGLWLGKIWFWHVWHFWRGKKWNQKTRVSRKGFSYIPSTPWHKWGSEDTKFIMEGIKLSLNTSWNYLREHAKNNVTMESGTTLHDNGEHTGTDQRWWILHNKTRPGSQCFSIQNSLQMGGNNLQNKGYWVWQSPTMHGGLIVDAGSDVHLRENENVIMNIAPIDPNREDESTGRDANQIMKDSEVTGNHERQEMNAVSPDIGAVAAQAEKQYVPSEKGFTCTYSHSNSASPGAISQIEDDVAWDRLNG</sequence>
<evidence type="ECO:0000313" key="1">
    <source>
        <dbReference type="EMBL" id="KAI3743670.1"/>
    </source>
</evidence>
<reference evidence="1 2" key="2">
    <citation type="journal article" date="2022" name="Mol. Ecol. Resour.">
        <title>The genomes of chicory, endive, great burdock and yacon provide insights into Asteraceae paleo-polyploidization history and plant inulin production.</title>
        <authorList>
            <person name="Fan W."/>
            <person name="Wang S."/>
            <person name="Wang H."/>
            <person name="Wang A."/>
            <person name="Jiang F."/>
            <person name="Liu H."/>
            <person name="Zhao H."/>
            <person name="Xu D."/>
            <person name="Zhang Y."/>
        </authorList>
    </citation>
    <scope>NUCLEOTIDE SEQUENCE [LARGE SCALE GENOMIC DNA]</scope>
    <source>
        <strain evidence="2">cv. Yunnan</strain>
        <tissue evidence="1">Leaves</tissue>
    </source>
</reference>
<gene>
    <name evidence="1" type="ORF">L1987_56732</name>
</gene>
<reference evidence="2" key="1">
    <citation type="journal article" date="2022" name="Mol. Ecol. Resour.">
        <title>The genomes of chicory, endive, great burdock and yacon provide insights into Asteraceae palaeo-polyploidization history and plant inulin production.</title>
        <authorList>
            <person name="Fan W."/>
            <person name="Wang S."/>
            <person name="Wang H."/>
            <person name="Wang A."/>
            <person name="Jiang F."/>
            <person name="Liu H."/>
            <person name="Zhao H."/>
            <person name="Xu D."/>
            <person name="Zhang Y."/>
        </authorList>
    </citation>
    <scope>NUCLEOTIDE SEQUENCE [LARGE SCALE GENOMIC DNA]</scope>
    <source>
        <strain evidence="2">cv. Yunnan</strain>
    </source>
</reference>